<comment type="caution">
    <text evidence="4">The sequence shown here is derived from an EMBL/GenBank/DDBJ whole genome shotgun (WGS) entry which is preliminary data.</text>
</comment>
<feature type="domain" description="Glycosyltransferase subfamily 4-like N-terminal" evidence="3">
    <location>
        <begin position="16"/>
        <end position="173"/>
    </location>
</feature>
<evidence type="ECO:0000313" key="5">
    <source>
        <dbReference type="Proteomes" id="UP001244297"/>
    </source>
</evidence>
<dbReference type="EMBL" id="JAUFPT010000058">
    <property type="protein sequence ID" value="MDN3572228.1"/>
    <property type="molecule type" value="Genomic_DNA"/>
</dbReference>
<sequence>MDSLRIAILTHATGPRGGGVHALSLGEALCALGHEAVVHAPDPTGSGFFRNAACPVVSVAAKPVAGPASARAGARIADYLAHFATPAACDFDVFHAQCSISGNALATLARRRLIPGFVRTVHSVTTVADPTLARWQDRAIIDAARLLTLSQIGALHLAAEYGVAAEVVGNGVDGAAFNPEPDSGEAALSRRLGLSSGPIFLSVGGFEPRKNTLAIIEAFAILRRDMPHAQLVLAGADASGDQAGGQAGYHAGYHARCCAALEREGLEVGPGRPVIRTGSIAQADMPGLYRLADTLVSPSLAESFGLCVLESVACGTPVVVPARAPFSEYLPPDAALWVDPGDTGAIAAAMRASLEPARRARLRNRAPDLLRAHGWSACAARHLPVYAALAPEPSPAVPFATGAAAWNVLWVPPDA</sequence>
<dbReference type="SUPFAM" id="SSF53756">
    <property type="entry name" value="UDP-Glycosyltransferase/glycogen phosphorylase"/>
    <property type="match status" value="1"/>
</dbReference>
<dbReference type="PANTHER" id="PTHR46401">
    <property type="entry name" value="GLYCOSYLTRANSFERASE WBBK-RELATED"/>
    <property type="match status" value="1"/>
</dbReference>
<dbReference type="InterPro" id="IPR028098">
    <property type="entry name" value="Glyco_trans_4-like_N"/>
</dbReference>
<protein>
    <submittedName>
        <fullName evidence="4">MSMEG_0565 family glycosyltransferase</fullName>
    </submittedName>
</protein>
<organism evidence="4 5">
    <name type="scientific">Methylobacterium longum</name>
    <dbReference type="NCBI Taxonomy" id="767694"/>
    <lineage>
        <taxon>Bacteria</taxon>
        <taxon>Pseudomonadati</taxon>
        <taxon>Pseudomonadota</taxon>
        <taxon>Alphaproteobacteria</taxon>
        <taxon>Hyphomicrobiales</taxon>
        <taxon>Methylobacteriaceae</taxon>
        <taxon>Methylobacterium</taxon>
    </lineage>
</organism>
<proteinExistence type="predicted"/>
<dbReference type="Pfam" id="PF00534">
    <property type="entry name" value="Glycos_transf_1"/>
    <property type="match status" value="1"/>
</dbReference>
<dbReference type="Proteomes" id="UP001244297">
    <property type="component" value="Unassembled WGS sequence"/>
</dbReference>
<dbReference type="CDD" id="cd03801">
    <property type="entry name" value="GT4_PimA-like"/>
    <property type="match status" value="1"/>
</dbReference>
<dbReference type="InterPro" id="IPR023986">
    <property type="entry name" value="GlycosylTfrase_MSMEG0565"/>
</dbReference>
<name>A0ABT8AQP6_9HYPH</name>
<evidence type="ECO:0000256" key="1">
    <source>
        <dbReference type="ARBA" id="ARBA00022679"/>
    </source>
</evidence>
<dbReference type="NCBIfam" id="TIGR04047">
    <property type="entry name" value="MSMEG_0565_glyc"/>
    <property type="match status" value="1"/>
</dbReference>
<accession>A0ABT8AQP6</accession>
<dbReference type="PANTHER" id="PTHR46401:SF2">
    <property type="entry name" value="GLYCOSYLTRANSFERASE WBBK-RELATED"/>
    <property type="match status" value="1"/>
</dbReference>
<evidence type="ECO:0000259" key="2">
    <source>
        <dbReference type="Pfam" id="PF00534"/>
    </source>
</evidence>
<keyword evidence="1" id="KW-0808">Transferase</keyword>
<evidence type="ECO:0000259" key="3">
    <source>
        <dbReference type="Pfam" id="PF13439"/>
    </source>
</evidence>
<dbReference type="InterPro" id="IPR001296">
    <property type="entry name" value="Glyco_trans_1"/>
</dbReference>
<gene>
    <name evidence="4" type="ORF">QWZ18_16555</name>
</gene>
<keyword evidence="5" id="KW-1185">Reference proteome</keyword>
<dbReference type="Pfam" id="PF13439">
    <property type="entry name" value="Glyco_transf_4"/>
    <property type="match status" value="1"/>
</dbReference>
<reference evidence="5" key="1">
    <citation type="journal article" date="2019" name="Int. J. Syst. Evol. Microbiol.">
        <title>The Global Catalogue of Microorganisms (GCM) 10K type strain sequencing project: providing services to taxonomists for standard genome sequencing and annotation.</title>
        <authorList>
            <consortium name="The Broad Institute Genomics Platform"/>
            <consortium name="The Broad Institute Genome Sequencing Center for Infectious Disease"/>
            <person name="Wu L."/>
            <person name="Ma J."/>
        </authorList>
    </citation>
    <scope>NUCLEOTIDE SEQUENCE [LARGE SCALE GENOMIC DNA]</scope>
    <source>
        <strain evidence="5">CECT 7806</strain>
    </source>
</reference>
<dbReference type="RefSeq" id="WP_238285340.1">
    <property type="nucleotide sequence ID" value="NZ_BPQS01000002.1"/>
</dbReference>
<dbReference type="Gene3D" id="3.40.50.2000">
    <property type="entry name" value="Glycogen Phosphorylase B"/>
    <property type="match status" value="2"/>
</dbReference>
<evidence type="ECO:0000313" key="4">
    <source>
        <dbReference type="EMBL" id="MDN3572228.1"/>
    </source>
</evidence>
<feature type="domain" description="Glycosyl transferase family 1" evidence="2">
    <location>
        <begin position="196"/>
        <end position="366"/>
    </location>
</feature>